<dbReference type="Proteomes" id="UP000183974">
    <property type="component" value="Unassembled WGS sequence"/>
</dbReference>
<evidence type="ECO:0000313" key="2">
    <source>
        <dbReference type="EMBL" id="SHL94379.1"/>
    </source>
</evidence>
<organism evidence="2 3">
    <name type="scientific">Roseovarius pacificus</name>
    <dbReference type="NCBI Taxonomy" id="337701"/>
    <lineage>
        <taxon>Bacteria</taxon>
        <taxon>Pseudomonadati</taxon>
        <taxon>Pseudomonadota</taxon>
        <taxon>Alphaproteobacteria</taxon>
        <taxon>Rhodobacterales</taxon>
        <taxon>Roseobacteraceae</taxon>
        <taxon>Roseovarius</taxon>
    </lineage>
</organism>
<protein>
    <recommendedName>
        <fullName evidence="4">SPW repeat-containing protein</fullName>
    </recommendedName>
</protein>
<keyword evidence="1" id="KW-0812">Transmembrane</keyword>
<evidence type="ECO:0000256" key="1">
    <source>
        <dbReference type="SAM" id="Phobius"/>
    </source>
</evidence>
<dbReference type="OrthoDB" id="7570420at2"/>
<dbReference type="AlphaFoldDB" id="A0A1M7ESB6"/>
<keyword evidence="1" id="KW-1133">Transmembrane helix</keyword>
<feature type="transmembrane region" description="Helical" evidence="1">
    <location>
        <begin position="12"/>
        <end position="32"/>
    </location>
</feature>
<evidence type="ECO:0000313" key="3">
    <source>
        <dbReference type="Proteomes" id="UP000183974"/>
    </source>
</evidence>
<sequence>MTDLGHRFSLQAILAIDAATCAIMGALLVFASEPIAGLTGIPEPFLFVAGLLLLPIAVFMAVFARVATIPAWAVQMVVAGNVLWVLGSVILPIAGLIAPNGLGWAFLLVQAVAVAIFASLEWAARQYPASCA</sequence>
<gene>
    <name evidence="2" type="ORF">SAMN05444398_107182</name>
</gene>
<dbReference type="EMBL" id="FRBR01000007">
    <property type="protein sequence ID" value="SHL94379.1"/>
    <property type="molecule type" value="Genomic_DNA"/>
</dbReference>
<keyword evidence="3" id="KW-1185">Reference proteome</keyword>
<name>A0A1M7ESB6_9RHOB</name>
<reference evidence="2 3" key="1">
    <citation type="submission" date="2016-11" db="EMBL/GenBank/DDBJ databases">
        <authorList>
            <person name="Jaros S."/>
            <person name="Januszkiewicz K."/>
            <person name="Wedrychowicz H."/>
        </authorList>
    </citation>
    <scope>NUCLEOTIDE SEQUENCE [LARGE SCALE GENOMIC DNA]</scope>
    <source>
        <strain evidence="2 3">DSM 29589</strain>
    </source>
</reference>
<accession>A0A1M7ESB6</accession>
<evidence type="ECO:0008006" key="4">
    <source>
        <dbReference type="Google" id="ProtNLM"/>
    </source>
</evidence>
<feature type="transmembrane region" description="Helical" evidence="1">
    <location>
        <begin position="104"/>
        <end position="124"/>
    </location>
</feature>
<dbReference type="RefSeq" id="WP_073035284.1">
    <property type="nucleotide sequence ID" value="NZ_BMLR01000007.1"/>
</dbReference>
<dbReference type="STRING" id="337701.SAMN05444398_107182"/>
<feature type="transmembrane region" description="Helical" evidence="1">
    <location>
        <begin position="44"/>
        <end position="64"/>
    </location>
</feature>
<keyword evidence="1" id="KW-0472">Membrane</keyword>
<feature type="transmembrane region" description="Helical" evidence="1">
    <location>
        <begin position="76"/>
        <end position="98"/>
    </location>
</feature>
<proteinExistence type="predicted"/>